<dbReference type="Proteomes" id="UP000245533">
    <property type="component" value="Unassembled WGS sequence"/>
</dbReference>
<evidence type="ECO:0000313" key="3">
    <source>
        <dbReference type="Proteomes" id="UP000245533"/>
    </source>
</evidence>
<reference evidence="2 3" key="1">
    <citation type="submission" date="2018-05" db="EMBL/GenBank/DDBJ databases">
        <title>Rhodohalobacter halophilus gen. nov., sp. nov., a moderately halophilic member of the family Balneolaceae.</title>
        <authorList>
            <person name="Liu Z.-W."/>
        </authorList>
    </citation>
    <scope>NUCLEOTIDE SEQUENCE [LARGE SCALE GENOMIC DNA]</scope>
    <source>
        <strain evidence="2 3">8A47</strain>
    </source>
</reference>
<sequence>MEAFSTQWFTAYYVSLGALLISYGIYLFFRTDYVKHFLIEAAGHESPPRIWRTVLKYLLLFTIPGLILSFFPFSWIELLFSIWCLVIIYVCGQLILMWKHTARAILDNSEELNRKIRIGAANMISIGIILFLLTYILLQRNNVG</sequence>
<evidence type="ECO:0000313" key="2">
    <source>
        <dbReference type="EMBL" id="PWN07741.1"/>
    </source>
</evidence>
<feature type="transmembrane region" description="Helical" evidence="1">
    <location>
        <begin position="12"/>
        <end position="29"/>
    </location>
</feature>
<dbReference type="EMBL" id="QGGB01000002">
    <property type="protein sequence ID" value="PWN07741.1"/>
    <property type="molecule type" value="Genomic_DNA"/>
</dbReference>
<feature type="transmembrane region" description="Helical" evidence="1">
    <location>
        <begin position="79"/>
        <end position="98"/>
    </location>
</feature>
<accession>A0A316TVC2</accession>
<name>A0A316TVC2_9BACT</name>
<keyword evidence="1" id="KW-1133">Transmembrane helix</keyword>
<feature type="transmembrane region" description="Helical" evidence="1">
    <location>
        <begin position="119"/>
        <end position="138"/>
    </location>
</feature>
<gene>
    <name evidence="2" type="ORF">DDZ15_01600</name>
</gene>
<keyword evidence="3" id="KW-1185">Reference proteome</keyword>
<proteinExistence type="predicted"/>
<protein>
    <recommendedName>
        <fullName evidence="4">Protoporphyrinogen IX oxidase</fullName>
    </recommendedName>
</protein>
<keyword evidence="1" id="KW-0812">Transmembrane</keyword>
<dbReference type="RefSeq" id="WP_109644181.1">
    <property type="nucleotide sequence ID" value="NZ_QGGB01000002.1"/>
</dbReference>
<comment type="caution">
    <text evidence="2">The sequence shown here is derived from an EMBL/GenBank/DDBJ whole genome shotgun (WGS) entry which is preliminary data.</text>
</comment>
<evidence type="ECO:0008006" key="4">
    <source>
        <dbReference type="Google" id="ProtNLM"/>
    </source>
</evidence>
<dbReference type="AlphaFoldDB" id="A0A316TVC2"/>
<dbReference type="OrthoDB" id="1524597at2"/>
<feature type="transmembrane region" description="Helical" evidence="1">
    <location>
        <begin position="54"/>
        <end position="73"/>
    </location>
</feature>
<keyword evidence="1" id="KW-0472">Membrane</keyword>
<evidence type="ECO:0000256" key="1">
    <source>
        <dbReference type="SAM" id="Phobius"/>
    </source>
</evidence>
<organism evidence="2 3">
    <name type="scientific">Rhodohalobacter mucosus</name>
    <dbReference type="NCBI Taxonomy" id="2079485"/>
    <lineage>
        <taxon>Bacteria</taxon>
        <taxon>Pseudomonadati</taxon>
        <taxon>Balneolota</taxon>
        <taxon>Balneolia</taxon>
        <taxon>Balneolales</taxon>
        <taxon>Balneolaceae</taxon>
        <taxon>Rhodohalobacter</taxon>
    </lineage>
</organism>